<dbReference type="CDD" id="cd00637">
    <property type="entry name" value="7tm_classA_rhodopsin-like"/>
    <property type="match status" value="1"/>
</dbReference>
<dbReference type="PROSITE" id="PS50262">
    <property type="entry name" value="G_PROTEIN_RECEP_F1_2"/>
    <property type="match status" value="1"/>
</dbReference>
<keyword evidence="2" id="KW-1003">Cell membrane</keyword>
<dbReference type="Gene3D" id="1.20.1070.10">
    <property type="entry name" value="Rhodopsin 7-helix transmembrane proteins"/>
    <property type="match status" value="1"/>
</dbReference>
<dbReference type="PROSITE" id="PS00237">
    <property type="entry name" value="G_PROTEIN_RECEP_F1_1"/>
    <property type="match status" value="1"/>
</dbReference>
<feature type="domain" description="G-protein coupled receptors family 1 profile" evidence="11">
    <location>
        <begin position="56"/>
        <end position="308"/>
    </location>
</feature>
<feature type="transmembrane region" description="Helical" evidence="10">
    <location>
        <begin position="158"/>
        <end position="180"/>
    </location>
</feature>
<keyword evidence="4 10" id="KW-1133">Transmembrane helix</keyword>
<protein>
    <submittedName>
        <fullName evidence="12">MTR1A-like protein</fullName>
    </submittedName>
</protein>
<keyword evidence="3 9" id="KW-0812">Transmembrane</keyword>
<dbReference type="PANTHER" id="PTHR24228:SF75">
    <property type="entry name" value="G-PROTEIN COUPLED RECEPTORS FAMILY 1 PROFILE DOMAIN-CONTAINING PROTEIN"/>
    <property type="match status" value="1"/>
</dbReference>
<reference evidence="12" key="1">
    <citation type="submission" date="2022-11" db="EMBL/GenBank/DDBJ databases">
        <title>Centuries of genome instability and evolution in soft-shell clam transmissible cancer (bioRxiv).</title>
        <authorList>
            <person name="Hart S.F.M."/>
            <person name="Yonemitsu M.A."/>
            <person name="Giersch R.M."/>
            <person name="Beal B.F."/>
            <person name="Arriagada G."/>
            <person name="Davis B.W."/>
            <person name="Ostrander E.A."/>
            <person name="Goff S.P."/>
            <person name="Metzger M.J."/>
        </authorList>
    </citation>
    <scope>NUCLEOTIDE SEQUENCE</scope>
    <source>
        <strain evidence="12">MELC-2E11</strain>
        <tissue evidence="12">Siphon/mantle</tissue>
    </source>
</reference>
<organism evidence="12 13">
    <name type="scientific">Mya arenaria</name>
    <name type="common">Soft-shell clam</name>
    <dbReference type="NCBI Taxonomy" id="6604"/>
    <lineage>
        <taxon>Eukaryota</taxon>
        <taxon>Metazoa</taxon>
        <taxon>Spiralia</taxon>
        <taxon>Lophotrochozoa</taxon>
        <taxon>Mollusca</taxon>
        <taxon>Bivalvia</taxon>
        <taxon>Autobranchia</taxon>
        <taxon>Heteroconchia</taxon>
        <taxon>Euheterodonta</taxon>
        <taxon>Imparidentia</taxon>
        <taxon>Neoheterodontei</taxon>
        <taxon>Myida</taxon>
        <taxon>Myoidea</taxon>
        <taxon>Myidae</taxon>
        <taxon>Mya</taxon>
    </lineage>
</organism>
<evidence type="ECO:0000256" key="4">
    <source>
        <dbReference type="ARBA" id="ARBA00022989"/>
    </source>
</evidence>
<evidence type="ECO:0000256" key="1">
    <source>
        <dbReference type="ARBA" id="ARBA00004651"/>
    </source>
</evidence>
<name>A0ABY7FY50_MYAAR</name>
<feature type="transmembrane region" description="Helical" evidence="10">
    <location>
        <begin position="117"/>
        <end position="137"/>
    </location>
</feature>
<keyword evidence="13" id="KW-1185">Reference proteome</keyword>
<evidence type="ECO:0000256" key="9">
    <source>
        <dbReference type="RuleBase" id="RU000688"/>
    </source>
</evidence>
<dbReference type="InterPro" id="IPR000276">
    <property type="entry name" value="GPCR_Rhodpsn"/>
</dbReference>
<evidence type="ECO:0000256" key="3">
    <source>
        <dbReference type="ARBA" id="ARBA00022692"/>
    </source>
</evidence>
<evidence type="ECO:0000256" key="2">
    <source>
        <dbReference type="ARBA" id="ARBA00022475"/>
    </source>
</evidence>
<evidence type="ECO:0000256" key="7">
    <source>
        <dbReference type="ARBA" id="ARBA00023170"/>
    </source>
</evidence>
<evidence type="ECO:0000313" key="13">
    <source>
        <dbReference type="Proteomes" id="UP001164746"/>
    </source>
</evidence>
<dbReference type="PANTHER" id="PTHR24228">
    <property type="entry name" value="B2 BRADYKININ RECEPTOR/ANGIOTENSIN II RECEPTOR"/>
    <property type="match status" value="1"/>
</dbReference>
<dbReference type="Proteomes" id="UP001164746">
    <property type="component" value="Chromosome 14"/>
</dbReference>
<comment type="subcellular location">
    <subcellularLocation>
        <location evidence="1">Cell membrane</location>
        <topology evidence="1">Multi-pass membrane protein</topology>
    </subcellularLocation>
</comment>
<dbReference type="SUPFAM" id="SSF81321">
    <property type="entry name" value="Family A G protein-coupled receptor-like"/>
    <property type="match status" value="1"/>
</dbReference>
<dbReference type="PRINTS" id="PR00237">
    <property type="entry name" value="GPCRRHODOPSN"/>
</dbReference>
<evidence type="ECO:0000256" key="5">
    <source>
        <dbReference type="ARBA" id="ARBA00023040"/>
    </source>
</evidence>
<proteinExistence type="inferred from homology"/>
<evidence type="ECO:0000256" key="10">
    <source>
        <dbReference type="SAM" id="Phobius"/>
    </source>
</evidence>
<feature type="transmembrane region" description="Helical" evidence="10">
    <location>
        <begin position="200"/>
        <end position="225"/>
    </location>
</feature>
<dbReference type="InterPro" id="IPR017452">
    <property type="entry name" value="GPCR_Rhodpsn_7TM"/>
</dbReference>
<feature type="transmembrane region" description="Helical" evidence="10">
    <location>
        <begin position="260"/>
        <end position="279"/>
    </location>
</feature>
<gene>
    <name evidence="12" type="ORF">MAR_011527</name>
</gene>
<accession>A0ABY7FY50</accession>
<keyword evidence="5 9" id="KW-0297">G-protein coupled receptor</keyword>
<dbReference type="Pfam" id="PF00001">
    <property type="entry name" value="7tm_1"/>
    <property type="match status" value="1"/>
</dbReference>
<evidence type="ECO:0000256" key="8">
    <source>
        <dbReference type="ARBA" id="ARBA00023224"/>
    </source>
</evidence>
<evidence type="ECO:0000259" key="11">
    <source>
        <dbReference type="PROSITE" id="PS50262"/>
    </source>
</evidence>
<feature type="transmembrane region" description="Helical" evidence="10">
    <location>
        <begin position="38"/>
        <end position="64"/>
    </location>
</feature>
<evidence type="ECO:0000313" key="12">
    <source>
        <dbReference type="EMBL" id="WAR25823.1"/>
    </source>
</evidence>
<comment type="similarity">
    <text evidence="9">Belongs to the G-protein coupled receptor 1 family.</text>
</comment>
<feature type="transmembrane region" description="Helical" evidence="10">
    <location>
        <begin position="76"/>
        <end position="97"/>
    </location>
</feature>
<feature type="transmembrane region" description="Helical" evidence="10">
    <location>
        <begin position="291"/>
        <end position="310"/>
    </location>
</feature>
<keyword evidence="8 9" id="KW-0807">Transducer</keyword>
<keyword evidence="7 9" id="KW-0675">Receptor</keyword>
<sequence>MNNSEDTIVTNNISVADNIPSSVVVYGRHEFLQTRPELAVPCIIVLGIASIVGTLGNLLILFVVATKRKLRNVESIFIVNLAISDLYVTVVADPMSLIAKLEGEEFFGSVPGLCKTVASICTISCVTSMMTIAVMSLNRYVYICANDIYNKIFTKKTCCAISLSVYSVGIILVLMNTVGFGDHGFDQKSLEYIWNRMETFPFTIIFSVILVWIPSLITGLCYLRIYIYVRKHRRRIQEHTSQSYSSDGPLKSFRLAKTLFLIYAVFVSCWTPYALLIVIDSKDTFSHEVHLYITMFAHLHPSMNWCIYFITNTHFAKAYKEVFEKFLSCEKRTKTRVHRIEIHQVKKIVQTGMHF</sequence>
<keyword evidence="6 10" id="KW-0472">Membrane</keyword>
<evidence type="ECO:0000256" key="6">
    <source>
        <dbReference type="ARBA" id="ARBA00023136"/>
    </source>
</evidence>
<dbReference type="EMBL" id="CP111025">
    <property type="protein sequence ID" value="WAR25823.1"/>
    <property type="molecule type" value="Genomic_DNA"/>
</dbReference>
<dbReference type="SMART" id="SM01381">
    <property type="entry name" value="7TM_GPCR_Srsx"/>
    <property type="match status" value="1"/>
</dbReference>